<dbReference type="HOGENOM" id="CLU_269584_0_0_9"/>
<dbReference type="InterPro" id="IPR015500">
    <property type="entry name" value="Peptidase_S8_subtilisin-rel"/>
</dbReference>
<evidence type="ECO:0000256" key="7">
    <source>
        <dbReference type="PROSITE-ProRule" id="PRU01240"/>
    </source>
</evidence>
<evidence type="ECO:0000256" key="3">
    <source>
        <dbReference type="ARBA" id="ARBA00022525"/>
    </source>
</evidence>
<dbReference type="InterPro" id="IPR036852">
    <property type="entry name" value="Peptidase_S8/S53_dom_sf"/>
</dbReference>
<gene>
    <name evidence="11" type="ordered locus">Mahau_0230</name>
</gene>
<dbReference type="InterPro" id="IPR011583">
    <property type="entry name" value="Chitinase_II/V-like_cat"/>
</dbReference>
<dbReference type="InterPro" id="IPR050131">
    <property type="entry name" value="Peptidase_S8_subtilisin-like"/>
</dbReference>
<dbReference type="SUPFAM" id="SSF51445">
    <property type="entry name" value="(Trans)glycosidases"/>
    <property type="match status" value="1"/>
</dbReference>
<dbReference type="PROSITE" id="PS51892">
    <property type="entry name" value="SUBTILASE"/>
    <property type="match status" value="1"/>
</dbReference>
<evidence type="ECO:0000313" key="11">
    <source>
        <dbReference type="EMBL" id="AEE95448.1"/>
    </source>
</evidence>
<evidence type="ECO:0000256" key="6">
    <source>
        <dbReference type="ARBA" id="ARBA00022825"/>
    </source>
</evidence>
<dbReference type="Pfam" id="PF04151">
    <property type="entry name" value="PPC"/>
    <property type="match status" value="1"/>
</dbReference>
<dbReference type="InterPro" id="IPR000209">
    <property type="entry name" value="Peptidase_S8/S53_dom"/>
</dbReference>
<dbReference type="PANTHER" id="PTHR43806">
    <property type="entry name" value="PEPTIDASE S8"/>
    <property type="match status" value="1"/>
</dbReference>
<dbReference type="PROSITE" id="PS00136">
    <property type="entry name" value="SUBTILASE_ASP"/>
    <property type="match status" value="1"/>
</dbReference>
<dbReference type="Gene3D" id="3.40.50.200">
    <property type="entry name" value="Peptidase S8/S53 domain"/>
    <property type="match status" value="1"/>
</dbReference>
<dbReference type="InterPro" id="IPR022398">
    <property type="entry name" value="Peptidase_S8_His-AS"/>
</dbReference>
<evidence type="ECO:0000259" key="10">
    <source>
        <dbReference type="SMART" id="SM00636"/>
    </source>
</evidence>
<dbReference type="KEGG" id="mas:Mahau_0230"/>
<feature type="chain" id="PRO_5003305613" evidence="9">
    <location>
        <begin position="29"/>
        <end position="1212"/>
    </location>
</feature>
<dbReference type="InterPro" id="IPR054399">
    <property type="entry name" value="Fervidolysin-like_N_prodom"/>
</dbReference>
<dbReference type="Pfam" id="PF22148">
    <property type="entry name" value="Fervidolysin_NPro-like"/>
    <property type="match status" value="1"/>
</dbReference>
<dbReference type="InterPro" id="IPR017853">
    <property type="entry name" value="GH"/>
</dbReference>
<evidence type="ECO:0000313" key="12">
    <source>
        <dbReference type="Proteomes" id="UP000008457"/>
    </source>
</evidence>
<feature type="active site" description="Charge relay system" evidence="7">
    <location>
        <position position="217"/>
    </location>
</feature>
<dbReference type="eggNOG" id="COG1404">
    <property type="taxonomic scope" value="Bacteria"/>
</dbReference>
<evidence type="ECO:0000256" key="4">
    <source>
        <dbReference type="ARBA" id="ARBA00022670"/>
    </source>
</evidence>
<dbReference type="OrthoDB" id="9798386at2"/>
<dbReference type="PRINTS" id="PR00723">
    <property type="entry name" value="SUBTILISIN"/>
</dbReference>
<comment type="similarity">
    <text evidence="2 7 8">Belongs to the peptidase S8 family.</text>
</comment>
<feature type="signal peptide" evidence="9">
    <location>
        <begin position="1"/>
        <end position="28"/>
    </location>
</feature>
<dbReference type="InterPro" id="IPR001223">
    <property type="entry name" value="Glyco_hydro18_cat"/>
</dbReference>
<keyword evidence="4 7" id="KW-0645">Protease</keyword>
<dbReference type="STRING" id="697281.Mahau_0230"/>
<evidence type="ECO:0000256" key="9">
    <source>
        <dbReference type="SAM" id="SignalP"/>
    </source>
</evidence>
<dbReference type="InterPro" id="IPR023827">
    <property type="entry name" value="Peptidase_S8_Asp-AS"/>
</dbReference>
<sequence length="1212" mass="129691">MKKLKKLKSVLVLALVFALLAGLQPTIAAPQPDVPEQQPAIAVQRSADINAEDIYSRLADSKASTLSVPDGAKVQGNRIIVKLNEGYMPEWKNYGLTVDQDELALSKRNIYVVNAPEGADVASIARQLSALPGVEYAQPDYVYEMDIEPNDEYYPNQWGLKKINAPKAWGITQGSAKVTVAVLDTGVDARHPDLKDRVLEGYDFVNNDSYPSDDNGHGTMVAGVIAAVANNGTGIAGVDRRCKILPVKVATADGYFYSSDVIEGIYYAVDGGADVINMSFGGELDVLADRPVSEALLYAGQKGVLLVAASGNEGTAVSFPALYAPVIAVGAGDEQDVITDFSNHGPPLDVAAPGVNIYTTYSDGRKATYASADGTSLAAPFVSAAASLLLAKDPDLTPAEVEYLIESSAAKPASMAGDEWNEYYGYGRLDAYAALKQELPDLSADVPDDLQQAEMLYAGKGVSQRVDMPTDLDCYKVEVTSSGSVKVAVDAPPNLDMAAAVYDGGGNLLDVFDNAPVGRDEIFSFAARTGTYYIVLLDVNLHWSAEPYGVSVSGPVKTSQRPDAVGGQPASNDLYLNSYYAISSYNEKDYASKSDQVALAWGEIRQNNSGVYFSQRKKENGKQYDYGVPEGNIQSLVDDMRDGGAKLMLSVFMDDKDIADALLASPDKVIAQMTEDFGIKYYDYYNGTYSYVLDEIGGAVEYDGIIVDFEGLTSENRARFNAFLEKLSKAMPGDKLLGVCVQPYYDGYDYSHIGRVADQVILMAHDYQLTRAAEPASAPYPSVRKAVEQAVAYIPPQKILLQVSMAPVQWQAGSYTPVTPTYSAMQNALASSTVDEVTPIGYRYDSKYGVGYAYLKRQKADGTYIEDEFFYEDKKSITSKTRLAEEFGLKGISIWRLGLGATDLMDYMLGKAVPSERLSGTDRYTTAAAVSRRGWPVGADAAVLVSGKSFADALAGTTLAYAKDAPVLLTDPYELSDAAADELYRLGVKKVYILGGTGAVSKAVEGAVKSMGISVERIWGSDRYKTAVAIGQYIQRKSGTALIATGYNFADALAAAPFCAAKGIPILFADKDDLNEDTRAALKAWGITDVLIAGDTGAVPAAAEYEINAMGIQTKRLAGPDRYATAVEIANHFGKTGFSEIMLATGGNFPDALSGAAFAAQRGMPIILVPPRGIKDEVVDYAAQSRLARVYVAGGTGAVSDAALKAVTLPYK</sequence>
<dbReference type="PROSITE" id="PS00138">
    <property type="entry name" value="SUBTILASE_SER"/>
    <property type="match status" value="1"/>
</dbReference>
<feature type="domain" description="Chitinase II/V-like catalytic" evidence="10">
    <location>
        <begin position="574"/>
        <end position="900"/>
    </location>
</feature>
<dbReference type="InterPro" id="IPR007280">
    <property type="entry name" value="Peptidase_C_arc/bac"/>
</dbReference>
<dbReference type="GO" id="GO:0006508">
    <property type="term" value="P:proteolysis"/>
    <property type="evidence" value="ECO:0007669"/>
    <property type="project" value="UniProtKB-KW"/>
</dbReference>
<dbReference type="SUPFAM" id="SSF52743">
    <property type="entry name" value="Subtilisin-like"/>
    <property type="match status" value="1"/>
</dbReference>
<evidence type="ECO:0000256" key="8">
    <source>
        <dbReference type="RuleBase" id="RU003355"/>
    </source>
</evidence>
<dbReference type="SUPFAM" id="SSF89260">
    <property type="entry name" value="Collagen-binding domain"/>
    <property type="match status" value="1"/>
</dbReference>
<evidence type="ECO:0000256" key="2">
    <source>
        <dbReference type="ARBA" id="ARBA00011073"/>
    </source>
</evidence>
<dbReference type="GO" id="GO:0008061">
    <property type="term" value="F:chitin binding"/>
    <property type="evidence" value="ECO:0007669"/>
    <property type="project" value="InterPro"/>
</dbReference>
<proteinExistence type="inferred from homology"/>
<dbReference type="eggNOG" id="COG3858">
    <property type="taxonomic scope" value="Bacteria"/>
</dbReference>
<dbReference type="Proteomes" id="UP000008457">
    <property type="component" value="Chromosome"/>
</dbReference>
<dbReference type="Pfam" id="PF00704">
    <property type="entry name" value="Glyco_hydro_18"/>
    <property type="match status" value="1"/>
</dbReference>
<reference evidence="11 12" key="2">
    <citation type="journal article" date="2011" name="Stand. Genomic Sci.">
        <title>Complete genome sequence of Mahella australiensis type strain (50-1 BON).</title>
        <authorList>
            <person name="Sikorski J."/>
            <person name="Teshima H."/>
            <person name="Nolan M."/>
            <person name="Lucas S."/>
            <person name="Hammon N."/>
            <person name="Deshpande S."/>
            <person name="Cheng J.F."/>
            <person name="Pitluck S."/>
            <person name="Liolios K."/>
            <person name="Pagani I."/>
            <person name="Ivanova N."/>
            <person name="Huntemann M."/>
            <person name="Mavromatis K."/>
            <person name="Ovchinikova G."/>
            <person name="Pati A."/>
            <person name="Tapia R."/>
            <person name="Han C."/>
            <person name="Goodwin L."/>
            <person name="Chen A."/>
            <person name="Palaniappan K."/>
            <person name="Land M."/>
            <person name="Hauser L."/>
            <person name="Ngatchou-Djao O.D."/>
            <person name="Rohde M."/>
            <person name="Pukall R."/>
            <person name="Spring S."/>
            <person name="Abt B."/>
            <person name="Goker M."/>
            <person name="Detter J.C."/>
            <person name="Woyke T."/>
            <person name="Bristow J."/>
            <person name="Markowitz V."/>
            <person name="Hugenholtz P."/>
            <person name="Eisen J.A."/>
            <person name="Kyrpides N.C."/>
            <person name="Klenk H.P."/>
            <person name="Lapidus A."/>
        </authorList>
    </citation>
    <scope>NUCLEOTIDE SEQUENCE [LARGE SCALE GENOMIC DNA]</scope>
    <source>
        <strain evidence="12">DSM 15567 / CIP 107919 / 50-1 BON</strain>
    </source>
</reference>
<dbReference type="SMART" id="SM00636">
    <property type="entry name" value="Glyco_18"/>
    <property type="match status" value="1"/>
</dbReference>
<dbReference type="InterPro" id="IPR007253">
    <property type="entry name" value="Cell_wall-bd_2"/>
</dbReference>
<evidence type="ECO:0000256" key="1">
    <source>
        <dbReference type="ARBA" id="ARBA00004613"/>
    </source>
</evidence>
<dbReference type="InterPro" id="IPR023828">
    <property type="entry name" value="Peptidase_S8_Ser-AS"/>
</dbReference>
<dbReference type="Gene3D" id="3.20.20.80">
    <property type="entry name" value="Glycosidases"/>
    <property type="match status" value="1"/>
</dbReference>
<keyword evidence="12" id="KW-1185">Reference proteome</keyword>
<keyword evidence="6 7" id="KW-0720">Serine protease</keyword>
<dbReference type="PANTHER" id="PTHR43806:SF11">
    <property type="entry name" value="CEREVISIN-RELATED"/>
    <property type="match status" value="1"/>
</dbReference>
<dbReference type="RefSeq" id="WP_013779882.1">
    <property type="nucleotide sequence ID" value="NC_015520.1"/>
</dbReference>
<reference evidence="12" key="1">
    <citation type="submission" date="2010-11" db="EMBL/GenBank/DDBJ databases">
        <title>The complete genome of Mahella australiensis DSM 15567.</title>
        <authorList>
            <consortium name="US DOE Joint Genome Institute (JGI-PGF)"/>
            <person name="Lucas S."/>
            <person name="Copeland A."/>
            <person name="Lapidus A."/>
            <person name="Bruce D."/>
            <person name="Goodwin L."/>
            <person name="Pitluck S."/>
            <person name="Kyrpides N."/>
            <person name="Mavromatis K."/>
            <person name="Pagani I."/>
            <person name="Ivanova N."/>
            <person name="Teshima H."/>
            <person name="Brettin T."/>
            <person name="Detter J.C."/>
            <person name="Han C."/>
            <person name="Tapia R."/>
            <person name="Land M."/>
            <person name="Hauser L."/>
            <person name="Markowitz V."/>
            <person name="Cheng J.-F."/>
            <person name="Hugenholtz P."/>
            <person name="Woyke T."/>
            <person name="Wu D."/>
            <person name="Spring S."/>
            <person name="Pukall R."/>
            <person name="Steenblock K."/>
            <person name="Schneider S."/>
            <person name="Klenk H.-P."/>
            <person name="Eisen J.A."/>
        </authorList>
    </citation>
    <scope>NUCLEOTIDE SEQUENCE [LARGE SCALE GENOMIC DNA]</scope>
    <source>
        <strain evidence="12">DSM 15567 / CIP 107919 / 50-1 BON</strain>
    </source>
</reference>
<name>F3ZWL3_MAHA5</name>
<accession>F3ZWL3</accession>
<keyword evidence="5 7" id="KW-0378">Hydrolase</keyword>
<dbReference type="GO" id="GO:0005975">
    <property type="term" value="P:carbohydrate metabolic process"/>
    <property type="evidence" value="ECO:0007669"/>
    <property type="project" value="InterPro"/>
</dbReference>
<dbReference type="Pfam" id="PF04122">
    <property type="entry name" value="CW_binding_2"/>
    <property type="match status" value="3"/>
</dbReference>
<dbReference type="AlphaFoldDB" id="F3ZWL3"/>
<feature type="active site" description="Charge relay system" evidence="7">
    <location>
        <position position="184"/>
    </location>
</feature>
<keyword evidence="9" id="KW-0732">Signal</keyword>
<protein>
    <submittedName>
        <fullName evidence="11">Peptidase S8 and S53 subtilisin kexin sedolisin</fullName>
    </submittedName>
</protein>
<dbReference type="Gene3D" id="2.60.120.380">
    <property type="match status" value="1"/>
</dbReference>
<dbReference type="GO" id="GO:0005576">
    <property type="term" value="C:extracellular region"/>
    <property type="evidence" value="ECO:0007669"/>
    <property type="project" value="UniProtKB-SubCell"/>
</dbReference>
<dbReference type="GO" id="GO:0004252">
    <property type="term" value="F:serine-type endopeptidase activity"/>
    <property type="evidence" value="ECO:0007669"/>
    <property type="project" value="UniProtKB-UniRule"/>
</dbReference>
<dbReference type="EMBL" id="CP002360">
    <property type="protein sequence ID" value="AEE95448.1"/>
    <property type="molecule type" value="Genomic_DNA"/>
</dbReference>
<dbReference type="CDD" id="cd07484">
    <property type="entry name" value="Peptidases_S8_Thermitase_like"/>
    <property type="match status" value="1"/>
</dbReference>
<organism evidence="11 12">
    <name type="scientific">Mahella australiensis (strain DSM 15567 / CIP 107919 / 50-1 BON)</name>
    <dbReference type="NCBI Taxonomy" id="697281"/>
    <lineage>
        <taxon>Bacteria</taxon>
        <taxon>Bacillati</taxon>
        <taxon>Bacillota</taxon>
        <taxon>Clostridia</taxon>
        <taxon>Thermoanaerobacterales</taxon>
        <taxon>Thermoanaerobacterales Family IV. Incertae Sedis</taxon>
        <taxon>Mahella</taxon>
    </lineage>
</organism>
<dbReference type="PROSITE" id="PS00137">
    <property type="entry name" value="SUBTILASE_HIS"/>
    <property type="match status" value="1"/>
</dbReference>
<comment type="subcellular location">
    <subcellularLocation>
        <location evidence="1">Secreted</location>
    </subcellularLocation>
</comment>
<evidence type="ECO:0000256" key="5">
    <source>
        <dbReference type="ARBA" id="ARBA00022801"/>
    </source>
</evidence>
<dbReference type="Gene3D" id="3.40.50.12090">
    <property type="match status" value="2"/>
</dbReference>
<dbReference type="Pfam" id="PF00082">
    <property type="entry name" value="Peptidase_S8"/>
    <property type="match status" value="1"/>
</dbReference>
<dbReference type="eggNOG" id="COG2247">
    <property type="taxonomic scope" value="Bacteria"/>
</dbReference>
<keyword evidence="3" id="KW-0964">Secreted</keyword>
<dbReference type="InterPro" id="IPR034084">
    <property type="entry name" value="Thermitase-like_dom"/>
</dbReference>
<feature type="active site" description="Charge relay system" evidence="7">
    <location>
        <position position="376"/>
    </location>
</feature>